<feature type="transmembrane region" description="Helical" evidence="1">
    <location>
        <begin position="12"/>
        <end position="35"/>
    </location>
</feature>
<organism evidence="2 3">
    <name type="scientific">Compostibacillus humi</name>
    <dbReference type="NCBI Taxonomy" id="1245525"/>
    <lineage>
        <taxon>Bacteria</taxon>
        <taxon>Bacillati</taxon>
        <taxon>Bacillota</taxon>
        <taxon>Bacilli</taxon>
        <taxon>Bacillales</taxon>
        <taxon>Bacillaceae</taxon>
        <taxon>Compostibacillus</taxon>
    </lineage>
</organism>
<sequence>MLIIFGYKPKVFGFSVYVEFGTNWGGLNLGGFFFVQNGASLSLKQHEYGHSFQNLWLGPLTPFLITIPSAVRYHYRRIKRKKGLRLKPYDSFWCEKWATDLGKKYYKS</sequence>
<reference evidence="2" key="1">
    <citation type="journal article" date="2014" name="Int. J. Syst. Evol. Microbiol.">
        <title>Complete genome sequence of Corynebacterium casei LMG S-19264T (=DSM 44701T), isolated from a smear-ripened cheese.</title>
        <authorList>
            <consortium name="US DOE Joint Genome Institute (JGI-PGF)"/>
            <person name="Walter F."/>
            <person name="Albersmeier A."/>
            <person name="Kalinowski J."/>
            <person name="Ruckert C."/>
        </authorList>
    </citation>
    <scope>NUCLEOTIDE SEQUENCE</scope>
    <source>
        <strain evidence="2">CGMCC 1.12360</strain>
    </source>
</reference>
<dbReference type="AlphaFoldDB" id="A0A8J2XF06"/>
<dbReference type="Proteomes" id="UP000602050">
    <property type="component" value="Unassembled WGS sequence"/>
</dbReference>
<protein>
    <submittedName>
        <fullName evidence="2">Uncharacterized protein</fullName>
    </submittedName>
</protein>
<feature type="transmembrane region" description="Helical" evidence="1">
    <location>
        <begin position="55"/>
        <end position="75"/>
    </location>
</feature>
<keyword evidence="1" id="KW-1133">Transmembrane helix</keyword>
<name>A0A8J2XF06_9BACI</name>
<proteinExistence type="predicted"/>
<evidence type="ECO:0000256" key="1">
    <source>
        <dbReference type="SAM" id="Phobius"/>
    </source>
</evidence>
<keyword evidence="3" id="KW-1185">Reference proteome</keyword>
<keyword evidence="1" id="KW-0812">Transmembrane</keyword>
<reference evidence="2" key="2">
    <citation type="submission" date="2020-09" db="EMBL/GenBank/DDBJ databases">
        <authorList>
            <person name="Sun Q."/>
            <person name="Zhou Y."/>
        </authorList>
    </citation>
    <scope>NUCLEOTIDE SEQUENCE</scope>
    <source>
        <strain evidence="2">CGMCC 1.12360</strain>
    </source>
</reference>
<keyword evidence="1" id="KW-0472">Membrane</keyword>
<evidence type="ECO:0000313" key="3">
    <source>
        <dbReference type="Proteomes" id="UP000602050"/>
    </source>
</evidence>
<evidence type="ECO:0000313" key="2">
    <source>
        <dbReference type="EMBL" id="GFZ76710.1"/>
    </source>
</evidence>
<comment type="caution">
    <text evidence="2">The sequence shown here is derived from an EMBL/GenBank/DDBJ whole genome shotgun (WGS) entry which is preliminary data.</text>
</comment>
<gene>
    <name evidence="2" type="ORF">GCM10010978_18000</name>
</gene>
<accession>A0A8J2XF06</accession>
<dbReference type="EMBL" id="BMEV01000030">
    <property type="protein sequence ID" value="GFZ76710.1"/>
    <property type="molecule type" value="Genomic_DNA"/>
</dbReference>